<dbReference type="AlphaFoldDB" id="A0A1H9C993"/>
<keyword evidence="2" id="KW-1185">Reference proteome</keyword>
<evidence type="ECO:0000313" key="1">
    <source>
        <dbReference type="EMBL" id="SEP97383.1"/>
    </source>
</evidence>
<protein>
    <submittedName>
        <fullName evidence="1">Uncharacterized protein</fullName>
    </submittedName>
</protein>
<dbReference type="RefSeq" id="WP_177177154.1">
    <property type="nucleotide sequence ID" value="NZ_FOEI01000004.1"/>
</dbReference>
<sequence length="293" mass="34578">MSKLTAILGWGSLIWDPKDLDYNKQLGWIYDGPNLPIEFARISKNGRLTLVITENGTFNKTFYTFANMKLTFEETIENLRKREGCNKKDIGFYKAETDEFHSEDFKYKEEIRNWSNEKKIKNIIWTDLPEKWSYKNENDETINVNPKERIEYLKNLTGEKKELAEEYIIKSPIEIQTLYRKQIEEELLWLPVVKENKKVRYFNPNEKNFFLYSHNLSGFGTLTCRNCNSKDEMHFSGRDFVSIQCQSCGSLELLKDNETISNCECGGKLEKDKPFFCRNCDSFKLSYNVKLLT</sequence>
<name>A0A1H9C993_9FLAO</name>
<dbReference type="Proteomes" id="UP000198648">
    <property type="component" value="Unassembled WGS sequence"/>
</dbReference>
<reference evidence="1 2" key="1">
    <citation type="submission" date="2016-10" db="EMBL/GenBank/DDBJ databases">
        <authorList>
            <person name="de Groot N.N."/>
        </authorList>
    </citation>
    <scope>NUCLEOTIDE SEQUENCE [LARGE SCALE GENOMIC DNA]</scope>
    <source>
        <strain evidence="1 2">DSM 27078</strain>
    </source>
</reference>
<proteinExistence type="predicted"/>
<dbReference type="EMBL" id="FOEI01000004">
    <property type="protein sequence ID" value="SEP97383.1"/>
    <property type="molecule type" value="Genomic_DNA"/>
</dbReference>
<organism evidence="1 2">
    <name type="scientific">Flavobacterium urocaniciphilum</name>
    <dbReference type="NCBI Taxonomy" id="1299341"/>
    <lineage>
        <taxon>Bacteria</taxon>
        <taxon>Pseudomonadati</taxon>
        <taxon>Bacteroidota</taxon>
        <taxon>Flavobacteriia</taxon>
        <taxon>Flavobacteriales</taxon>
        <taxon>Flavobacteriaceae</taxon>
        <taxon>Flavobacterium</taxon>
    </lineage>
</organism>
<accession>A0A1H9C993</accession>
<gene>
    <name evidence="1" type="ORF">SAMN05444005_10497</name>
</gene>
<dbReference type="STRING" id="1299341.SAMN05444005_10497"/>
<evidence type="ECO:0000313" key="2">
    <source>
        <dbReference type="Proteomes" id="UP000198648"/>
    </source>
</evidence>